<gene>
    <name evidence="1" type="ORF">NE579_13840</name>
</gene>
<dbReference type="GO" id="GO:0032259">
    <property type="term" value="P:methylation"/>
    <property type="evidence" value="ECO:0007669"/>
    <property type="project" value="UniProtKB-KW"/>
</dbReference>
<sequence>MKQRLVILGAGQMGRAAEALLDCNEFCLCAFGDNFSGAWDPAARPPVLPVKEALSATPDLVLLGVLDEARSGQLERQARSLGYRGAFLRLRDLYRCFDMRGAVLRRMVERLQAVPGDMAELGVYRGDFVWQLNVLFPDRRLYLFDTFQGFDPRDVRQKPAGGGCDRRQDFSDTSVEAVLARLPHPEQVVVRRGWFPDTARGLEAVFALVSLDADLYAPTLAGLEFFYPRLSPGGAIFLHDYNSRQFDGVKEAVLAYERDHGPLPLVPLSDLHGTAVLIRP</sequence>
<accession>A0AAW5JVA7</accession>
<dbReference type="PANTHER" id="PTHR40036:SF1">
    <property type="entry name" value="MACROCIN O-METHYLTRANSFERASE"/>
    <property type="match status" value="1"/>
</dbReference>
<dbReference type="PANTHER" id="PTHR40036">
    <property type="entry name" value="MACROCIN O-METHYLTRANSFERASE"/>
    <property type="match status" value="1"/>
</dbReference>
<dbReference type="GO" id="GO:0008168">
    <property type="term" value="F:methyltransferase activity"/>
    <property type="evidence" value="ECO:0007669"/>
    <property type="project" value="UniProtKB-KW"/>
</dbReference>
<keyword evidence="1" id="KW-0489">Methyltransferase</keyword>
<keyword evidence="1" id="KW-0808">Transferase</keyword>
<dbReference type="InterPro" id="IPR029063">
    <property type="entry name" value="SAM-dependent_MTases_sf"/>
</dbReference>
<comment type="caution">
    <text evidence="1">The sequence shown here is derived from an EMBL/GenBank/DDBJ whole genome shotgun (WGS) entry which is preliminary data.</text>
</comment>
<dbReference type="RefSeq" id="WP_256304676.1">
    <property type="nucleotide sequence ID" value="NZ_JANFYS010000034.1"/>
</dbReference>
<dbReference type="Gene3D" id="3.40.50.150">
    <property type="entry name" value="Vaccinia Virus protein VP39"/>
    <property type="match status" value="1"/>
</dbReference>
<proteinExistence type="predicted"/>
<dbReference type="AlphaFoldDB" id="A0AAW5JVA7"/>
<dbReference type="EMBL" id="JANFYS010000034">
    <property type="protein sequence ID" value="MCQ4771523.1"/>
    <property type="molecule type" value="Genomic_DNA"/>
</dbReference>
<reference evidence="1" key="1">
    <citation type="submission" date="2022-06" db="EMBL/GenBank/DDBJ databases">
        <title>Isolation of gut microbiota from human fecal samples.</title>
        <authorList>
            <person name="Pamer E.G."/>
            <person name="Barat B."/>
            <person name="Waligurski E."/>
            <person name="Medina S."/>
            <person name="Paddock L."/>
            <person name="Mostad J."/>
        </authorList>
    </citation>
    <scope>NUCLEOTIDE SEQUENCE</scope>
    <source>
        <strain evidence="1">DFI.9.91</strain>
    </source>
</reference>
<dbReference type="EC" id="2.1.1.-" evidence="1"/>
<dbReference type="Pfam" id="PF05711">
    <property type="entry name" value="TylF"/>
    <property type="match status" value="1"/>
</dbReference>
<dbReference type="Proteomes" id="UP001204562">
    <property type="component" value="Unassembled WGS sequence"/>
</dbReference>
<dbReference type="SUPFAM" id="SSF53335">
    <property type="entry name" value="S-adenosyl-L-methionine-dependent methyltransferases"/>
    <property type="match status" value="1"/>
</dbReference>
<organism evidence="1 2">
    <name type="scientific">Intestinimonas massiliensis</name>
    <name type="common">ex Afouda et al. 2020</name>
    <dbReference type="NCBI Taxonomy" id="1673721"/>
    <lineage>
        <taxon>Bacteria</taxon>
        <taxon>Bacillati</taxon>
        <taxon>Bacillota</taxon>
        <taxon>Clostridia</taxon>
        <taxon>Eubacteriales</taxon>
        <taxon>Intestinimonas</taxon>
    </lineage>
</organism>
<dbReference type="InterPro" id="IPR008884">
    <property type="entry name" value="TylF_MeTrfase"/>
</dbReference>
<protein>
    <submittedName>
        <fullName evidence="1">Class I SAM-dependent methyltransferase</fullName>
        <ecNumber evidence="1">2.1.1.-</ecNumber>
    </submittedName>
</protein>
<name>A0AAW5JVA7_9FIRM</name>
<evidence type="ECO:0000313" key="1">
    <source>
        <dbReference type="EMBL" id="MCQ4771523.1"/>
    </source>
</evidence>
<evidence type="ECO:0000313" key="2">
    <source>
        <dbReference type="Proteomes" id="UP001204562"/>
    </source>
</evidence>